<proteinExistence type="predicted"/>
<dbReference type="Gene3D" id="3.20.20.70">
    <property type="entry name" value="Aldolase class I"/>
    <property type="match status" value="1"/>
</dbReference>
<dbReference type="Proteomes" id="UP000617951">
    <property type="component" value="Unassembled WGS sequence"/>
</dbReference>
<reference evidence="2" key="1">
    <citation type="submission" date="2020-08" db="EMBL/GenBank/DDBJ databases">
        <title>Genome public.</title>
        <authorList>
            <person name="Liu C."/>
            <person name="Sun Q."/>
        </authorList>
    </citation>
    <scope>NUCLEOTIDE SEQUENCE</scope>
    <source>
        <strain evidence="2">NSJ-63</strain>
    </source>
</reference>
<dbReference type="PANTHER" id="PTHR10683">
    <property type="entry name" value="TRANSALDOLASE"/>
    <property type="match status" value="1"/>
</dbReference>
<evidence type="ECO:0000256" key="1">
    <source>
        <dbReference type="ARBA" id="ARBA00023270"/>
    </source>
</evidence>
<evidence type="ECO:0000313" key="2">
    <source>
        <dbReference type="EMBL" id="MBC8538464.1"/>
    </source>
</evidence>
<dbReference type="GO" id="GO:0005975">
    <property type="term" value="P:carbohydrate metabolic process"/>
    <property type="evidence" value="ECO:0007669"/>
    <property type="project" value="InterPro"/>
</dbReference>
<keyword evidence="3" id="KW-1185">Reference proteome</keyword>
<gene>
    <name evidence="2" type="ORF">H8693_05915</name>
</gene>
<keyword evidence="1" id="KW-0704">Schiff base</keyword>
<evidence type="ECO:0000313" key="3">
    <source>
        <dbReference type="Proteomes" id="UP000617951"/>
    </source>
</evidence>
<dbReference type="Pfam" id="PF00923">
    <property type="entry name" value="TAL_FSA"/>
    <property type="match status" value="1"/>
</dbReference>
<sequence length="236" mass="25802">MNKILGYCLDTANIDWIKEGMEMYPLRAFSMNPGIARRDLMGKDQSFFDALKEIRETIGENTEFHVQTIGPTAEEIIKDAEAIRAHVKGDNLYVKIDAYPEGYKAMKKLHAMGYKITATAIVTVNQALLSIEAGADCVAVYVGRADNISGNGIKVVEEIGKVMKMKGINNVILAAASMRTAHQVEQAALAGADNVAVSLDLLKACASHPLTNSSVDAFVKDWETLYGEGKRIYNLE</sequence>
<dbReference type="AlphaFoldDB" id="A0A926DIN3"/>
<organism evidence="2 3">
    <name type="scientific">Guopingia tenuis</name>
    <dbReference type="NCBI Taxonomy" id="2763656"/>
    <lineage>
        <taxon>Bacteria</taxon>
        <taxon>Bacillati</taxon>
        <taxon>Bacillota</taxon>
        <taxon>Clostridia</taxon>
        <taxon>Christensenellales</taxon>
        <taxon>Christensenellaceae</taxon>
        <taxon>Guopingia</taxon>
    </lineage>
</organism>
<accession>A0A926DIN3</accession>
<protein>
    <recommendedName>
        <fullName evidence="4">Transaldolase</fullName>
    </recommendedName>
</protein>
<evidence type="ECO:0008006" key="4">
    <source>
        <dbReference type="Google" id="ProtNLM"/>
    </source>
</evidence>
<comment type="caution">
    <text evidence="2">The sequence shown here is derived from an EMBL/GenBank/DDBJ whole genome shotgun (WGS) entry which is preliminary data.</text>
</comment>
<dbReference type="RefSeq" id="WP_249280226.1">
    <property type="nucleotide sequence ID" value="NZ_JACRSS010000002.1"/>
</dbReference>
<dbReference type="InterPro" id="IPR001585">
    <property type="entry name" value="TAL/FSA"/>
</dbReference>
<dbReference type="EMBL" id="JACRSS010000002">
    <property type="protein sequence ID" value="MBC8538464.1"/>
    <property type="molecule type" value="Genomic_DNA"/>
</dbReference>
<dbReference type="SUPFAM" id="SSF51569">
    <property type="entry name" value="Aldolase"/>
    <property type="match status" value="1"/>
</dbReference>
<dbReference type="InterPro" id="IPR013785">
    <property type="entry name" value="Aldolase_TIM"/>
</dbReference>
<name>A0A926DIN3_9FIRM</name>
<dbReference type="PANTHER" id="PTHR10683:SF36">
    <property type="entry name" value="TRANSALDOLASE"/>
    <property type="match status" value="1"/>
</dbReference>